<name>A0A914E746_9BILA</name>
<evidence type="ECO:0000256" key="1">
    <source>
        <dbReference type="SAM" id="Phobius"/>
    </source>
</evidence>
<dbReference type="InterPro" id="IPR032055">
    <property type="entry name" value="TMEM72"/>
</dbReference>
<accession>A0A914E746</accession>
<keyword evidence="1" id="KW-0472">Membrane</keyword>
<protein>
    <submittedName>
        <fullName evidence="3">Uncharacterized protein</fullName>
    </submittedName>
</protein>
<evidence type="ECO:0000313" key="3">
    <source>
        <dbReference type="WBParaSite" id="ACRNAN_scaffold6157.g27966.t1"/>
    </source>
</evidence>
<organism evidence="2 3">
    <name type="scientific">Acrobeloides nanus</name>
    <dbReference type="NCBI Taxonomy" id="290746"/>
    <lineage>
        <taxon>Eukaryota</taxon>
        <taxon>Metazoa</taxon>
        <taxon>Ecdysozoa</taxon>
        <taxon>Nematoda</taxon>
        <taxon>Chromadorea</taxon>
        <taxon>Rhabditida</taxon>
        <taxon>Tylenchina</taxon>
        <taxon>Cephalobomorpha</taxon>
        <taxon>Cephaloboidea</taxon>
        <taxon>Cephalobidae</taxon>
        <taxon>Acrobeloides</taxon>
    </lineage>
</organism>
<proteinExistence type="predicted"/>
<keyword evidence="1" id="KW-0812">Transmembrane</keyword>
<evidence type="ECO:0000313" key="2">
    <source>
        <dbReference type="Proteomes" id="UP000887540"/>
    </source>
</evidence>
<dbReference type="Pfam" id="PF16054">
    <property type="entry name" value="TMEM72"/>
    <property type="match status" value="1"/>
</dbReference>
<reference evidence="3" key="1">
    <citation type="submission" date="2022-11" db="UniProtKB">
        <authorList>
            <consortium name="WormBaseParasite"/>
        </authorList>
    </citation>
    <scope>IDENTIFICATION</scope>
</reference>
<dbReference type="WBParaSite" id="ACRNAN_scaffold6157.g27966.t1">
    <property type="protein sequence ID" value="ACRNAN_scaffold6157.g27966.t1"/>
    <property type="gene ID" value="ACRNAN_scaffold6157.g27966"/>
</dbReference>
<sequence length="104" mass="11576">MGIPVFLLEFGRIIRMCCGVNGPCCQVFALVLNFDRWQRGLFYAIICIPCFVPDVSYGYSRVAGFILFICGVLYVGKCFQKKKIPTYMVDPNAAPPTPNGPSIQ</sequence>
<keyword evidence="2" id="KW-1185">Reference proteome</keyword>
<dbReference type="AlphaFoldDB" id="A0A914E746"/>
<feature type="transmembrane region" description="Helical" evidence="1">
    <location>
        <begin position="62"/>
        <end position="79"/>
    </location>
</feature>
<dbReference type="Proteomes" id="UP000887540">
    <property type="component" value="Unplaced"/>
</dbReference>
<keyword evidence="1" id="KW-1133">Transmembrane helix</keyword>